<feature type="domain" description="Bacterial sugar transferase" evidence="10">
    <location>
        <begin position="184"/>
        <end position="375"/>
    </location>
</feature>
<dbReference type="NCBIfam" id="TIGR03022">
    <property type="entry name" value="WbaP_sugtrans"/>
    <property type="match status" value="1"/>
</dbReference>
<dbReference type="Pfam" id="PF02397">
    <property type="entry name" value="Bac_transf"/>
    <property type="match status" value="1"/>
</dbReference>
<keyword evidence="5" id="KW-0808">Transferase</keyword>
<protein>
    <submittedName>
        <fullName evidence="11">Undecaprenyl-phosphate galactose phosphotransferase WbaP</fullName>
    </submittedName>
</protein>
<organism evidence="11 12">
    <name type="scientific">Pseudodesulfovibrio methanolicus</name>
    <dbReference type="NCBI Taxonomy" id="3126690"/>
    <lineage>
        <taxon>Bacteria</taxon>
        <taxon>Pseudomonadati</taxon>
        <taxon>Thermodesulfobacteriota</taxon>
        <taxon>Desulfovibrionia</taxon>
        <taxon>Desulfovibrionales</taxon>
        <taxon>Desulfovibrionaceae</taxon>
    </lineage>
</organism>
<evidence type="ECO:0000256" key="6">
    <source>
        <dbReference type="ARBA" id="ARBA00022692"/>
    </source>
</evidence>
<feature type="transmembrane region" description="Helical" evidence="9">
    <location>
        <begin position="17"/>
        <end position="37"/>
    </location>
</feature>
<keyword evidence="6 9" id="KW-0812">Transmembrane</keyword>
<name>A0ABZ2IXL8_9BACT</name>
<evidence type="ECO:0000256" key="1">
    <source>
        <dbReference type="ARBA" id="ARBA00004141"/>
    </source>
</evidence>
<keyword evidence="4" id="KW-1003">Cell membrane</keyword>
<accession>A0ABZ2IXL8</accession>
<evidence type="ECO:0000256" key="3">
    <source>
        <dbReference type="ARBA" id="ARBA00006464"/>
    </source>
</evidence>
<dbReference type="InterPro" id="IPR017475">
    <property type="entry name" value="EPS_sugar_tfrase"/>
</dbReference>
<dbReference type="PANTHER" id="PTHR30576">
    <property type="entry name" value="COLANIC BIOSYNTHESIS UDP-GLUCOSE LIPID CARRIER TRANSFERASE"/>
    <property type="match status" value="1"/>
</dbReference>
<comment type="similarity">
    <text evidence="3">Belongs to the bacterial sugar transferase family.</text>
</comment>
<evidence type="ECO:0000313" key="12">
    <source>
        <dbReference type="Proteomes" id="UP001385389"/>
    </source>
</evidence>
<evidence type="ECO:0000256" key="2">
    <source>
        <dbReference type="ARBA" id="ARBA00004236"/>
    </source>
</evidence>
<gene>
    <name evidence="11" type="primary">wbaP</name>
    <name evidence="11" type="ORF">V8V93_16680</name>
</gene>
<dbReference type="Proteomes" id="UP001385389">
    <property type="component" value="Chromosome"/>
</dbReference>
<evidence type="ECO:0000256" key="4">
    <source>
        <dbReference type="ARBA" id="ARBA00022475"/>
    </source>
</evidence>
<evidence type="ECO:0000259" key="10">
    <source>
        <dbReference type="Pfam" id="PF02397"/>
    </source>
</evidence>
<dbReference type="InterPro" id="IPR003362">
    <property type="entry name" value="Bact_transf"/>
</dbReference>
<keyword evidence="7 9" id="KW-1133">Transmembrane helix</keyword>
<dbReference type="NCBIfam" id="TIGR03025">
    <property type="entry name" value="EPS_sugtrans"/>
    <property type="match status" value="1"/>
</dbReference>
<dbReference type="EMBL" id="CP146609">
    <property type="protein sequence ID" value="WWX22067.1"/>
    <property type="molecule type" value="Genomic_DNA"/>
</dbReference>
<feature type="transmembrane region" description="Helical" evidence="9">
    <location>
        <begin position="189"/>
        <end position="210"/>
    </location>
</feature>
<evidence type="ECO:0000313" key="11">
    <source>
        <dbReference type="EMBL" id="WWX22067.1"/>
    </source>
</evidence>
<keyword evidence="12" id="KW-1185">Reference proteome</keyword>
<evidence type="ECO:0000256" key="7">
    <source>
        <dbReference type="ARBA" id="ARBA00022989"/>
    </source>
</evidence>
<keyword evidence="8 9" id="KW-0472">Membrane</keyword>
<comment type="subcellular location">
    <subcellularLocation>
        <location evidence="2">Cell membrane</location>
    </subcellularLocation>
    <subcellularLocation>
        <location evidence="1">Membrane</location>
        <topology evidence="1">Multi-pass membrane protein</topology>
    </subcellularLocation>
</comment>
<dbReference type="InterPro" id="IPR017472">
    <property type="entry name" value="Undecaprenyl-P_galact_Ptfrase"/>
</dbReference>
<sequence>MIFVLAAITFWSRNAHVYSRLVLLFSFVTMLVTVPYCRKQCRKHFASLPGWGLPAIIYGDSEIAQSVIQNLQLRVSLGLTPVAIIKHRETPDTSINNIPAWDRSSLQKLAGIYPCSYFIIAESGLNNEEYYGLLNTSYKYFPKTIVIPGHFGQANIWATTVDISGILGLETGQKILSPTSQFYKRIMDLTSSFIGLLILFPVFLIIGLTIKLDSPGPVLYRQRRLSKGGVEVDIWKFRTMVSNADTILEDYLSKDPTLKAKWEQDYKLDNDPRITRVGRFMRKYSIDELPQLFNVLKGEMSLVGPRPIVKAEATKYMDNYELYLRVLPGMTGLWQISGRSNLSYSKRIDLDVYYIRNWSIWFDLYILIRTPAAIFNCVGAC</sequence>
<evidence type="ECO:0000256" key="8">
    <source>
        <dbReference type="ARBA" id="ARBA00023136"/>
    </source>
</evidence>
<proteinExistence type="inferred from homology"/>
<dbReference type="RefSeq" id="WP_338667748.1">
    <property type="nucleotide sequence ID" value="NZ_CP146609.1"/>
</dbReference>
<dbReference type="PANTHER" id="PTHR30576:SF4">
    <property type="entry name" value="UNDECAPRENYL-PHOSPHATE GALACTOSE PHOSPHOTRANSFERASE"/>
    <property type="match status" value="1"/>
</dbReference>
<evidence type="ECO:0000256" key="9">
    <source>
        <dbReference type="SAM" id="Phobius"/>
    </source>
</evidence>
<evidence type="ECO:0000256" key="5">
    <source>
        <dbReference type="ARBA" id="ARBA00022679"/>
    </source>
</evidence>
<reference evidence="11 12" key="1">
    <citation type="submission" date="2024-03" db="EMBL/GenBank/DDBJ databases">
        <title>Phenotype and Genome Characterization of a Sulfate-Reducing Bacterium Pseudodesulfovibrio sp. strain 5S69, isolated from Petroleum Reservoir in Tatarstan (Russia).</title>
        <authorList>
            <person name="Bidzhieva S.K."/>
            <person name="Kadnikov V."/>
            <person name="Tourova T.P."/>
            <person name="Samigullina S.R."/>
            <person name="Sokolova D.S."/>
            <person name="Poltaraus A.B."/>
            <person name="Avtukh A.N."/>
            <person name="Tereshina V.M."/>
            <person name="Mardanov A.V."/>
            <person name="Nazina T.N."/>
        </authorList>
    </citation>
    <scope>NUCLEOTIDE SEQUENCE [LARGE SCALE GENOMIC DNA]</scope>
    <source>
        <strain evidence="11 12">5S69</strain>
    </source>
</reference>